<accession>A0ABP3F0M3</accession>
<evidence type="ECO:0000256" key="1">
    <source>
        <dbReference type="SAM" id="MobiDB-lite"/>
    </source>
</evidence>
<feature type="region of interest" description="Disordered" evidence="1">
    <location>
        <begin position="1"/>
        <end position="63"/>
    </location>
</feature>
<dbReference type="EMBL" id="BAAABV010000015">
    <property type="protein sequence ID" value="GAA0284821.1"/>
    <property type="molecule type" value="Genomic_DNA"/>
</dbReference>
<proteinExistence type="predicted"/>
<sequence>MPPAYPGAHTVRIMRTPERRPGREIRETPSEAIVNTPATGLGGPPGGRVSRGAGEAAGGGAKGAHTVVRRIREWALTWGYVAELDTMSP</sequence>
<feature type="compositionally biased region" description="Basic and acidic residues" evidence="1">
    <location>
        <begin position="15"/>
        <end position="29"/>
    </location>
</feature>
<keyword evidence="3" id="KW-1185">Reference proteome</keyword>
<comment type="caution">
    <text evidence="2">The sequence shown here is derived from an EMBL/GenBank/DDBJ whole genome shotgun (WGS) entry which is preliminary data.</text>
</comment>
<protein>
    <submittedName>
        <fullName evidence="2">Uncharacterized protein</fullName>
    </submittedName>
</protein>
<reference evidence="3" key="1">
    <citation type="journal article" date="2019" name="Int. J. Syst. Evol. Microbiol.">
        <title>The Global Catalogue of Microorganisms (GCM) 10K type strain sequencing project: providing services to taxonomists for standard genome sequencing and annotation.</title>
        <authorList>
            <consortium name="The Broad Institute Genomics Platform"/>
            <consortium name="The Broad Institute Genome Sequencing Center for Infectious Disease"/>
            <person name="Wu L."/>
            <person name="Ma J."/>
        </authorList>
    </citation>
    <scope>NUCLEOTIDE SEQUENCE [LARGE SCALE GENOMIC DNA]</scope>
    <source>
        <strain evidence="3">JCM 4505</strain>
    </source>
</reference>
<name>A0ABP3F0M3_9ACTN</name>
<organism evidence="2 3">
    <name type="scientific">Streptomyces polychromogenes</name>
    <dbReference type="NCBI Taxonomy" id="67342"/>
    <lineage>
        <taxon>Bacteria</taxon>
        <taxon>Bacillati</taxon>
        <taxon>Actinomycetota</taxon>
        <taxon>Actinomycetes</taxon>
        <taxon>Kitasatosporales</taxon>
        <taxon>Streptomycetaceae</taxon>
        <taxon>Streptomyces</taxon>
    </lineage>
</organism>
<dbReference type="Proteomes" id="UP001501867">
    <property type="component" value="Unassembled WGS sequence"/>
</dbReference>
<evidence type="ECO:0000313" key="3">
    <source>
        <dbReference type="Proteomes" id="UP001501867"/>
    </source>
</evidence>
<evidence type="ECO:0000313" key="2">
    <source>
        <dbReference type="EMBL" id="GAA0284821.1"/>
    </source>
</evidence>
<gene>
    <name evidence="2" type="ORF">GCM10010302_23750</name>
</gene>